<dbReference type="AlphaFoldDB" id="A0A1G5RWE1"/>
<accession>A0A1G5RWE1</accession>
<evidence type="ECO:0000256" key="2">
    <source>
        <dbReference type="ARBA" id="ARBA00022692"/>
    </source>
</evidence>
<evidence type="ECO:0000313" key="8">
    <source>
        <dbReference type="EMBL" id="SCZ78366.1"/>
    </source>
</evidence>
<dbReference type="EMBL" id="FMWL01000004">
    <property type="protein sequence ID" value="SCZ78366.1"/>
    <property type="molecule type" value="Genomic_DNA"/>
</dbReference>
<dbReference type="PANTHER" id="PTHR41335">
    <property type="entry name" value="MEMBRANE PROTEIN-RELATED"/>
    <property type="match status" value="1"/>
</dbReference>
<evidence type="ECO:0000256" key="3">
    <source>
        <dbReference type="ARBA" id="ARBA00022989"/>
    </source>
</evidence>
<dbReference type="Proteomes" id="UP000199208">
    <property type="component" value="Unassembled WGS sequence"/>
</dbReference>
<feature type="coiled-coil region" evidence="5">
    <location>
        <begin position="62"/>
        <end position="103"/>
    </location>
</feature>
<dbReference type="InterPro" id="IPR010445">
    <property type="entry name" value="LapA_dom"/>
</dbReference>
<evidence type="ECO:0000256" key="6">
    <source>
        <dbReference type="SAM" id="Phobius"/>
    </source>
</evidence>
<evidence type="ECO:0000256" key="5">
    <source>
        <dbReference type="SAM" id="Coils"/>
    </source>
</evidence>
<feature type="transmembrane region" description="Helical" evidence="6">
    <location>
        <begin position="35"/>
        <end position="60"/>
    </location>
</feature>
<keyword evidence="1" id="KW-1003">Cell membrane</keyword>
<dbReference type="GO" id="GO:0005886">
    <property type="term" value="C:plasma membrane"/>
    <property type="evidence" value="ECO:0007669"/>
    <property type="project" value="InterPro"/>
</dbReference>
<evidence type="ECO:0000256" key="4">
    <source>
        <dbReference type="ARBA" id="ARBA00023136"/>
    </source>
</evidence>
<reference evidence="8 9" key="1">
    <citation type="submission" date="2016-10" db="EMBL/GenBank/DDBJ databases">
        <authorList>
            <person name="de Groot N.N."/>
        </authorList>
    </citation>
    <scope>NUCLEOTIDE SEQUENCE [LARGE SCALE GENOMIC DNA]</scope>
    <source>
        <strain evidence="8 9">DSM 2784</strain>
    </source>
</reference>
<dbReference type="STRING" id="1120920.SAMN03080599_01230"/>
<proteinExistence type="predicted"/>
<keyword evidence="2 6" id="KW-0812">Transmembrane</keyword>
<organism evidence="8 9">
    <name type="scientific">Acidaminobacter hydrogenoformans DSM 2784</name>
    <dbReference type="NCBI Taxonomy" id="1120920"/>
    <lineage>
        <taxon>Bacteria</taxon>
        <taxon>Bacillati</taxon>
        <taxon>Bacillota</taxon>
        <taxon>Clostridia</taxon>
        <taxon>Peptostreptococcales</taxon>
        <taxon>Acidaminobacteraceae</taxon>
        <taxon>Acidaminobacter</taxon>
    </lineage>
</organism>
<keyword evidence="3 6" id="KW-1133">Transmembrane helix</keyword>
<feature type="domain" description="Lipopolysaccharide assembly protein A" evidence="7">
    <location>
        <begin position="22"/>
        <end position="83"/>
    </location>
</feature>
<protein>
    <submittedName>
        <fullName evidence="8">Uncharacterized integral membrane protein</fullName>
    </submittedName>
</protein>
<dbReference type="Pfam" id="PF06305">
    <property type="entry name" value="LapA_dom"/>
    <property type="match status" value="1"/>
</dbReference>
<dbReference type="RefSeq" id="WP_092590017.1">
    <property type="nucleotide sequence ID" value="NZ_FMWL01000004.1"/>
</dbReference>
<dbReference type="PANTHER" id="PTHR41335:SF1">
    <property type="entry name" value="MEMBRANE PROTEIN"/>
    <property type="match status" value="1"/>
</dbReference>
<evidence type="ECO:0000313" key="9">
    <source>
        <dbReference type="Proteomes" id="UP000199208"/>
    </source>
</evidence>
<name>A0A1G5RWE1_9FIRM</name>
<keyword evidence="5" id="KW-0175">Coiled coil</keyword>
<keyword evidence="9" id="KW-1185">Reference proteome</keyword>
<gene>
    <name evidence="8" type="ORF">SAMN03080599_01230</name>
</gene>
<evidence type="ECO:0000259" key="7">
    <source>
        <dbReference type="Pfam" id="PF06305"/>
    </source>
</evidence>
<sequence>MQSTFIVALVFAVLVAVFAILNGEVVTINLLFQKFQISQALVILIAAILGAISVYMMNLVNKVKTSLKVKDLNKKLKQSEMEIAAMKERIAMFEEEASAAAEEQAVPAVVEPSAPVVEPVVTETPEVEMPAEEVDGVRPE</sequence>
<keyword evidence="4 6" id="KW-0472">Membrane</keyword>
<evidence type="ECO:0000256" key="1">
    <source>
        <dbReference type="ARBA" id="ARBA00022475"/>
    </source>
</evidence>